<protein>
    <submittedName>
        <fullName evidence="2">YrhC family protein</fullName>
    </submittedName>
</protein>
<dbReference type="InterPro" id="IPR025418">
    <property type="entry name" value="YrhC-like"/>
</dbReference>
<evidence type="ECO:0000313" key="2">
    <source>
        <dbReference type="EMBL" id="MFD2679902.1"/>
    </source>
</evidence>
<keyword evidence="1" id="KW-1133">Transmembrane helix</keyword>
<comment type="caution">
    <text evidence="2">The sequence shown here is derived from an EMBL/GenBank/DDBJ whole genome shotgun (WGS) entry which is preliminary data.</text>
</comment>
<keyword evidence="3" id="KW-1185">Reference proteome</keyword>
<evidence type="ECO:0000313" key="3">
    <source>
        <dbReference type="Proteomes" id="UP001597506"/>
    </source>
</evidence>
<reference evidence="3" key="1">
    <citation type="journal article" date="2019" name="Int. J. Syst. Evol. Microbiol.">
        <title>The Global Catalogue of Microorganisms (GCM) 10K type strain sequencing project: providing services to taxonomists for standard genome sequencing and annotation.</title>
        <authorList>
            <consortium name="The Broad Institute Genomics Platform"/>
            <consortium name="The Broad Institute Genome Sequencing Center for Infectious Disease"/>
            <person name="Wu L."/>
            <person name="Ma J."/>
        </authorList>
    </citation>
    <scope>NUCLEOTIDE SEQUENCE [LARGE SCALE GENOMIC DNA]</scope>
    <source>
        <strain evidence="3">KCTC 3913</strain>
    </source>
</reference>
<organism evidence="2 3">
    <name type="scientific">Bacillus seohaeanensis</name>
    <dbReference type="NCBI Taxonomy" id="284580"/>
    <lineage>
        <taxon>Bacteria</taxon>
        <taxon>Bacillati</taxon>
        <taxon>Bacillota</taxon>
        <taxon>Bacilli</taxon>
        <taxon>Bacillales</taxon>
        <taxon>Bacillaceae</taxon>
        <taxon>Bacillus</taxon>
    </lineage>
</organism>
<dbReference type="Pfam" id="PF14143">
    <property type="entry name" value="YrhC"/>
    <property type="match status" value="1"/>
</dbReference>
<sequence>MNFNKKTLQKKIIDYKRFGFTLIALSTFLYLGVIIPAEGKTLVKIYMLMGGTVVMLGTSFLFFLKAIKYKKQLHSMEN</sequence>
<dbReference type="Proteomes" id="UP001597506">
    <property type="component" value="Unassembled WGS sequence"/>
</dbReference>
<feature type="transmembrane region" description="Helical" evidence="1">
    <location>
        <begin position="20"/>
        <end position="37"/>
    </location>
</feature>
<evidence type="ECO:0000256" key="1">
    <source>
        <dbReference type="SAM" id="Phobius"/>
    </source>
</evidence>
<dbReference type="RefSeq" id="WP_377932916.1">
    <property type="nucleotide sequence ID" value="NZ_JBHUMF010000009.1"/>
</dbReference>
<keyword evidence="1" id="KW-0472">Membrane</keyword>
<proteinExistence type="predicted"/>
<feature type="transmembrane region" description="Helical" evidence="1">
    <location>
        <begin position="43"/>
        <end position="64"/>
    </location>
</feature>
<dbReference type="EMBL" id="JBHUMF010000009">
    <property type="protein sequence ID" value="MFD2679902.1"/>
    <property type="molecule type" value="Genomic_DNA"/>
</dbReference>
<keyword evidence="1" id="KW-0812">Transmembrane</keyword>
<name>A0ABW5RMH3_9BACI</name>
<accession>A0ABW5RMH3</accession>
<gene>
    <name evidence="2" type="ORF">ACFSUL_03960</name>
</gene>